<dbReference type="EMBL" id="LSRL02000024">
    <property type="protein sequence ID" value="TDG49325.1"/>
    <property type="molecule type" value="Genomic_DNA"/>
</dbReference>
<dbReference type="GO" id="GO:0019005">
    <property type="term" value="C:SCF ubiquitin ligase complex"/>
    <property type="evidence" value="ECO:0007669"/>
    <property type="project" value="TreeGrafter"/>
</dbReference>
<keyword evidence="6" id="KW-1185">Reference proteome</keyword>
<dbReference type="SUPFAM" id="SSF54928">
    <property type="entry name" value="RNA-binding domain, RBD"/>
    <property type="match status" value="1"/>
</dbReference>
<dbReference type="InterPro" id="IPR036047">
    <property type="entry name" value="F-box-like_dom_sf"/>
</dbReference>
<dbReference type="OMA" id="PSDSWHQ"/>
<dbReference type="SUPFAM" id="SSF52047">
    <property type="entry name" value="RNI-like"/>
    <property type="match status" value="1"/>
</dbReference>
<dbReference type="PROSITE" id="PS50102">
    <property type="entry name" value="RRM"/>
    <property type="match status" value="1"/>
</dbReference>
<dbReference type="SUPFAM" id="SSF81383">
    <property type="entry name" value="F-box domain"/>
    <property type="match status" value="1"/>
</dbReference>
<feature type="domain" description="RRM" evidence="4">
    <location>
        <begin position="21"/>
        <end position="105"/>
    </location>
</feature>
<evidence type="ECO:0000256" key="1">
    <source>
        <dbReference type="ARBA" id="ARBA00022786"/>
    </source>
</evidence>
<dbReference type="Gene3D" id="3.80.10.10">
    <property type="entry name" value="Ribonuclease Inhibitor"/>
    <property type="match status" value="1"/>
</dbReference>
<evidence type="ECO:0000256" key="2">
    <source>
        <dbReference type="ARBA" id="ARBA00022884"/>
    </source>
</evidence>
<dbReference type="Proteomes" id="UP000295192">
    <property type="component" value="Unassembled WGS sequence"/>
</dbReference>
<name>A0A484BN91_DRONA</name>
<evidence type="ECO:0000313" key="6">
    <source>
        <dbReference type="Proteomes" id="UP000295192"/>
    </source>
</evidence>
<sequence>MHKTFYFKDGEAYTEDHILIKKLYMIHVGSTLSLKNLRDYFSTFGAVKHLEVLTHSANASGCKAAAEKPKSKSGFVLFDDARSAAKLLHRKVHYVKSIRVSVVPSDSWHQPDAQGIPLAADDEPAAAIMNLNDHCLDHIFRMLPLSDRIHFARTCLRFREIYKQAAPALDKSMKFEEFTDLTMWDVRDFFLLSGPHVKEIEGVIPQRHFKRLVEFLGNNCINLTTLKITVNKLPLKMMEKIFGKLNKLQNLQLRCCGLRNDALLALKHLPMLKNLDLSNNDKLTGQHMNRLPATLESLTLTSCTSVQGKLLIRALKSLKHLKELNLKGLYSIGPAFKQLVESQRYHTLEAMTVSTDFGFGMANQYEYIAKLPRLKKVIVYSHHEDNTVRPKLLTWLVDHKAEQLEHFEGLGQNCLNATMLAQLSKLSALRTLIIPANDAIGPREVEALCALQQLEEINLKYCTNLTDQSVLLLILSCPKLRVVHLDNCPQLSGRLLSDIVFKIRLQLRQSETERPLPIKIGLYGCKIDKAFLDGIQQTAKDILEISNDPGKLENFCFYDVSELLAFDDDDMYLRSDDIYDDFDDYDDFDNDDDDYDYDGFVDGDDIDYMDGSDLEDYWD</sequence>
<dbReference type="InterPro" id="IPR001810">
    <property type="entry name" value="F-box_dom"/>
</dbReference>
<dbReference type="InterPro" id="IPR006553">
    <property type="entry name" value="Leu-rich_rpt_Cys-con_subtyp"/>
</dbReference>
<dbReference type="InterPro" id="IPR000504">
    <property type="entry name" value="RRM_dom"/>
</dbReference>
<dbReference type="PANTHER" id="PTHR13318">
    <property type="entry name" value="PARTNER OF PAIRED, ISOFORM B-RELATED"/>
    <property type="match status" value="1"/>
</dbReference>
<dbReference type="AlphaFoldDB" id="A0A484BN91"/>
<dbReference type="InterPro" id="IPR012677">
    <property type="entry name" value="Nucleotide-bd_a/b_plait_sf"/>
</dbReference>
<keyword evidence="1" id="KW-0833">Ubl conjugation pathway</keyword>
<evidence type="ECO:0000259" key="4">
    <source>
        <dbReference type="PROSITE" id="PS50102"/>
    </source>
</evidence>
<keyword evidence="2 3" id="KW-0694">RNA-binding</keyword>
<dbReference type="GO" id="GO:0003723">
    <property type="term" value="F:RNA binding"/>
    <property type="evidence" value="ECO:0007669"/>
    <property type="project" value="UniProtKB-UniRule"/>
</dbReference>
<dbReference type="Gene3D" id="1.20.1280.50">
    <property type="match status" value="1"/>
</dbReference>
<accession>A0A484BN91</accession>
<proteinExistence type="predicted"/>
<dbReference type="Pfam" id="PF00646">
    <property type="entry name" value="F-box"/>
    <property type="match status" value="1"/>
</dbReference>
<dbReference type="Gene3D" id="3.30.70.330">
    <property type="match status" value="1"/>
</dbReference>
<organism evidence="5 6">
    <name type="scientific">Drosophila navojoa</name>
    <name type="common">Fruit fly</name>
    <dbReference type="NCBI Taxonomy" id="7232"/>
    <lineage>
        <taxon>Eukaryota</taxon>
        <taxon>Metazoa</taxon>
        <taxon>Ecdysozoa</taxon>
        <taxon>Arthropoda</taxon>
        <taxon>Hexapoda</taxon>
        <taxon>Insecta</taxon>
        <taxon>Pterygota</taxon>
        <taxon>Neoptera</taxon>
        <taxon>Endopterygota</taxon>
        <taxon>Diptera</taxon>
        <taxon>Brachycera</taxon>
        <taxon>Muscomorpha</taxon>
        <taxon>Ephydroidea</taxon>
        <taxon>Drosophilidae</taxon>
        <taxon>Drosophila</taxon>
    </lineage>
</organism>
<dbReference type="GO" id="GO:0031146">
    <property type="term" value="P:SCF-dependent proteasomal ubiquitin-dependent protein catabolic process"/>
    <property type="evidence" value="ECO:0007669"/>
    <property type="project" value="TreeGrafter"/>
</dbReference>
<reference evidence="5 6" key="1">
    <citation type="journal article" date="2019" name="J. Hered.">
        <title>An Improved Genome Assembly for Drosophila navojoa, the Basal Species in the mojavensis Cluster.</title>
        <authorList>
            <person name="Vanderlinde T."/>
            <person name="Dupim E.G."/>
            <person name="Nazario-Yepiz N.O."/>
            <person name="Carvalho A.B."/>
        </authorList>
    </citation>
    <scope>NUCLEOTIDE SEQUENCE [LARGE SCALE GENOMIC DNA]</scope>
    <source>
        <strain evidence="5">Navoj_Jal97</strain>
        <tissue evidence="5">Whole organism</tissue>
    </source>
</reference>
<dbReference type="InterPro" id="IPR035979">
    <property type="entry name" value="RBD_domain_sf"/>
</dbReference>
<evidence type="ECO:0000256" key="3">
    <source>
        <dbReference type="PROSITE-ProRule" id="PRU00176"/>
    </source>
</evidence>
<evidence type="ECO:0000313" key="5">
    <source>
        <dbReference type="EMBL" id="TDG49325.1"/>
    </source>
</evidence>
<dbReference type="STRING" id="7232.A0A484BN91"/>
<protein>
    <recommendedName>
        <fullName evidence="4">RRM domain-containing protein</fullName>
    </recommendedName>
</protein>
<dbReference type="InterPro" id="IPR032675">
    <property type="entry name" value="LRR_dom_sf"/>
</dbReference>
<gene>
    <name evidence="5" type="ORF">AWZ03_004193</name>
</gene>
<dbReference type="SMART" id="SM00367">
    <property type="entry name" value="LRR_CC"/>
    <property type="match status" value="3"/>
</dbReference>
<comment type="caution">
    <text evidence="5">The sequence shown here is derived from an EMBL/GenBank/DDBJ whole genome shotgun (WGS) entry which is preliminary data.</text>
</comment>
<dbReference type="OrthoDB" id="6492012at2759"/>